<keyword evidence="8 15" id="KW-0378">Hydrolase</keyword>
<dbReference type="FunFam" id="3.40.140.10:FF:000025">
    <property type="entry name" value="Riboflavin biosynthesis protein RibD"/>
    <property type="match status" value="1"/>
</dbReference>
<feature type="active site" description="Proton donor" evidence="16">
    <location>
        <position position="51"/>
    </location>
</feature>
<feature type="binding site" evidence="18">
    <location>
        <position position="74"/>
    </location>
    <ligand>
        <name>Zn(2+)</name>
        <dbReference type="ChEBI" id="CHEBI:29105"/>
        <note>catalytic</note>
    </ligand>
</feature>
<evidence type="ECO:0000256" key="14">
    <source>
        <dbReference type="ARBA" id="ARBA00049886"/>
    </source>
</evidence>
<keyword evidence="7 15" id="KW-0479">Metal-binding</keyword>
<dbReference type="GO" id="GO:0008703">
    <property type="term" value="F:5-amino-6-(5-phosphoribosylamino)uracil reductase activity"/>
    <property type="evidence" value="ECO:0007669"/>
    <property type="project" value="UniProtKB-EC"/>
</dbReference>
<feature type="binding site" evidence="17">
    <location>
        <position position="153"/>
    </location>
    <ligand>
        <name>NADP(+)</name>
        <dbReference type="ChEBI" id="CHEBI:58349"/>
    </ligand>
</feature>
<dbReference type="RefSeq" id="WP_235821421.1">
    <property type="nucleotide sequence ID" value="NZ_JBNKIJ010000008.1"/>
</dbReference>
<feature type="binding site" evidence="17">
    <location>
        <position position="195"/>
    </location>
    <ligand>
        <name>NADP(+)</name>
        <dbReference type="ChEBI" id="CHEBI:58349"/>
    </ligand>
</feature>
<comment type="caution">
    <text evidence="20">The sequence shown here is derived from an EMBL/GenBank/DDBJ whole genome shotgun (WGS) entry which is preliminary data.</text>
</comment>
<dbReference type="Gene3D" id="3.40.430.10">
    <property type="entry name" value="Dihydrofolate Reductase, subunit A"/>
    <property type="match status" value="1"/>
</dbReference>
<dbReference type="PIRSF" id="PIRSF006769">
    <property type="entry name" value="RibD"/>
    <property type="match status" value="1"/>
</dbReference>
<comment type="pathway">
    <text evidence="3 15">Cofactor biosynthesis; riboflavin biosynthesis; 5-amino-6-(D-ribitylamino)uracil from GTP: step 3/4.</text>
</comment>
<dbReference type="GO" id="GO:0009231">
    <property type="term" value="P:riboflavin biosynthetic process"/>
    <property type="evidence" value="ECO:0007669"/>
    <property type="project" value="UniProtKB-UniPathway"/>
</dbReference>
<feature type="binding site" evidence="17">
    <location>
        <position position="169"/>
    </location>
    <ligand>
        <name>NADP(+)</name>
        <dbReference type="ChEBI" id="CHEBI:58349"/>
    </ligand>
</feature>
<name>A0A8J3AJM5_9BACI</name>
<feature type="binding site" evidence="17">
    <location>
        <position position="221"/>
    </location>
    <ligand>
        <name>NADP(+)</name>
        <dbReference type="ChEBI" id="CHEBI:58349"/>
    </ligand>
</feature>
<feature type="domain" description="CMP/dCMP-type deaminase" evidence="19">
    <location>
        <begin position="1"/>
        <end position="122"/>
    </location>
</feature>
<dbReference type="PANTHER" id="PTHR38011">
    <property type="entry name" value="DIHYDROFOLATE REDUCTASE FAMILY PROTEIN (AFU_ORTHOLOGUE AFUA_8G06820)"/>
    <property type="match status" value="1"/>
</dbReference>
<evidence type="ECO:0000256" key="15">
    <source>
        <dbReference type="PIRNR" id="PIRNR006769"/>
    </source>
</evidence>
<dbReference type="CDD" id="cd01284">
    <property type="entry name" value="Riboflavin_deaminase-reductase"/>
    <property type="match status" value="1"/>
</dbReference>
<dbReference type="UniPathway" id="UPA00275">
    <property type="reaction ID" value="UER00401"/>
</dbReference>
<dbReference type="GO" id="GO:0008835">
    <property type="term" value="F:diaminohydroxyphosphoribosylaminopyrimidine deaminase activity"/>
    <property type="evidence" value="ECO:0007669"/>
    <property type="project" value="UniProtKB-EC"/>
</dbReference>
<organism evidence="20 21">
    <name type="scientific">Gottfriedia solisilvae</name>
    <dbReference type="NCBI Taxonomy" id="1516104"/>
    <lineage>
        <taxon>Bacteria</taxon>
        <taxon>Bacillati</taxon>
        <taxon>Bacillota</taxon>
        <taxon>Bacilli</taxon>
        <taxon>Bacillales</taxon>
        <taxon>Bacillaceae</taxon>
        <taxon>Gottfriedia</taxon>
    </lineage>
</organism>
<dbReference type="PANTHER" id="PTHR38011:SF7">
    <property type="entry name" value="2,5-DIAMINO-6-RIBOSYLAMINO-4(3H)-PYRIMIDINONE 5'-PHOSPHATE REDUCTASE"/>
    <property type="match status" value="1"/>
</dbReference>
<accession>A0A8J3AJM5</accession>
<evidence type="ECO:0000256" key="12">
    <source>
        <dbReference type="ARBA" id="ARBA00023268"/>
    </source>
</evidence>
<dbReference type="InterPro" id="IPR002734">
    <property type="entry name" value="RibDG_C"/>
</dbReference>
<dbReference type="Pfam" id="PF00383">
    <property type="entry name" value="dCMP_cyt_deam_1"/>
    <property type="match status" value="1"/>
</dbReference>
<comment type="similarity">
    <text evidence="4 15">In the N-terminal section; belongs to the cytidine and deoxycytidylate deaminase family.</text>
</comment>
<dbReference type="SUPFAM" id="SSF53927">
    <property type="entry name" value="Cytidine deaminase-like"/>
    <property type="match status" value="1"/>
</dbReference>
<sequence>MDQLFMKLAIELASSTIGQTSPNPPVGAVVVKDGSVVGVGCHVKAGEPHAEVHALHMAGTKSIGSTVYVTLEPCSHHGRTPPCADLLIEKKVKRVVIAVQDDNPKVSGKGFSKLKEAGIEVEVGVCHEEAKDLYKGFFTFINKKRPLITLKAALSLDGKLSTYSGDSKWITGAKAREKVHEERRIHDCILVGVGTVLHDNPSLTVRLEEETRQPVRVILDSSLRTPIDSKIANTIEAKTIIFVGNQITEKELIPYQEKGIEMIKTSESKVKVREVISLLGEMGYHSVYVEGGSKIHTSFIEENLFDELILYYAPKLIGGIHNGNLLNGLGNVMMKDVPNLTLLSVETIGTDIRMHLQNEVN</sequence>
<keyword evidence="11 15" id="KW-0560">Oxidoreductase</keyword>
<dbReference type="Pfam" id="PF01872">
    <property type="entry name" value="RibD_C"/>
    <property type="match status" value="1"/>
</dbReference>
<dbReference type="GO" id="GO:0008270">
    <property type="term" value="F:zinc ion binding"/>
    <property type="evidence" value="ECO:0007669"/>
    <property type="project" value="InterPro"/>
</dbReference>
<evidence type="ECO:0000256" key="17">
    <source>
        <dbReference type="PIRSR" id="PIRSR006769-2"/>
    </source>
</evidence>
<feature type="binding site" evidence="18">
    <location>
        <position position="83"/>
    </location>
    <ligand>
        <name>Zn(2+)</name>
        <dbReference type="ChEBI" id="CHEBI:29105"/>
        <note>catalytic</note>
    </ligand>
</feature>
<dbReference type="EC" id="3.5.4.26" evidence="15"/>
<dbReference type="PROSITE" id="PS51747">
    <property type="entry name" value="CYT_DCMP_DEAMINASES_2"/>
    <property type="match status" value="1"/>
</dbReference>
<evidence type="ECO:0000313" key="20">
    <source>
        <dbReference type="EMBL" id="GGI15673.1"/>
    </source>
</evidence>
<dbReference type="InterPro" id="IPR002125">
    <property type="entry name" value="CMP_dCMP_dom"/>
</dbReference>
<feature type="binding site" evidence="17">
    <location>
        <position position="183"/>
    </location>
    <ligand>
        <name>substrate</name>
    </ligand>
</feature>
<feature type="binding site" evidence="17">
    <location>
        <position position="199"/>
    </location>
    <ligand>
        <name>NADP(+)</name>
        <dbReference type="ChEBI" id="CHEBI:58349"/>
    </ligand>
</feature>
<feature type="binding site" evidence="17">
    <location>
        <position position="167"/>
    </location>
    <ligand>
        <name>substrate</name>
    </ligand>
</feature>
<evidence type="ECO:0000256" key="16">
    <source>
        <dbReference type="PIRSR" id="PIRSR006769-1"/>
    </source>
</evidence>
<dbReference type="GO" id="GO:0050661">
    <property type="term" value="F:NADP binding"/>
    <property type="evidence" value="ECO:0007669"/>
    <property type="project" value="InterPro"/>
</dbReference>
<feature type="binding site" evidence="18">
    <location>
        <position position="49"/>
    </location>
    <ligand>
        <name>Zn(2+)</name>
        <dbReference type="ChEBI" id="CHEBI:29105"/>
        <note>catalytic</note>
    </ligand>
</feature>
<keyword evidence="21" id="KW-1185">Reference proteome</keyword>
<dbReference type="Gene3D" id="3.40.140.10">
    <property type="entry name" value="Cytidine Deaminase, domain 2"/>
    <property type="match status" value="1"/>
</dbReference>
<evidence type="ECO:0000256" key="10">
    <source>
        <dbReference type="ARBA" id="ARBA00022857"/>
    </source>
</evidence>
<comment type="function">
    <text evidence="1 15">Converts 2,5-diamino-6-(ribosylamino)-4(3h)-pyrimidinone 5'-phosphate into 5-amino-6-(ribosylamino)-2,4(1h,3h)-pyrimidinedione 5'-phosphate.</text>
</comment>
<dbReference type="NCBIfam" id="TIGR00326">
    <property type="entry name" value="eubact_ribD"/>
    <property type="match status" value="1"/>
</dbReference>
<evidence type="ECO:0000259" key="19">
    <source>
        <dbReference type="PROSITE" id="PS51747"/>
    </source>
</evidence>
<dbReference type="InterPro" id="IPR016193">
    <property type="entry name" value="Cytidine_deaminase-like"/>
</dbReference>
<evidence type="ECO:0000256" key="3">
    <source>
        <dbReference type="ARBA" id="ARBA00004910"/>
    </source>
</evidence>
<dbReference type="EC" id="1.1.1.193" evidence="15"/>
<proteinExistence type="inferred from homology"/>
<feature type="binding site" evidence="17">
    <location>
        <position position="206"/>
    </location>
    <ligand>
        <name>substrate</name>
    </ligand>
</feature>
<keyword evidence="6 15" id="KW-0686">Riboflavin biosynthesis</keyword>
<feature type="binding site" evidence="17">
    <location>
        <position position="203"/>
    </location>
    <ligand>
        <name>substrate</name>
    </ligand>
</feature>
<comment type="similarity">
    <text evidence="5 15">In the C-terminal section; belongs to the HTP reductase family.</text>
</comment>
<keyword evidence="9 15" id="KW-0862">Zinc</keyword>
<comment type="cofactor">
    <cofactor evidence="15 18">
        <name>Zn(2+)</name>
        <dbReference type="ChEBI" id="CHEBI:29105"/>
    </cofactor>
    <text evidence="15 18">Binds 1 zinc ion.</text>
</comment>
<evidence type="ECO:0000256" key="13">
    <source>
        <dbReference type="ARBA" id="ARBA00049861"/>
    </source>
</evidence>
<reference evidence="21" key="1">
    <citation type="journal article" date="2019" name="Int. J. Syst. Evol. Microbiol.">
        <title>The Global Catalogue of Microorganisms (GCM) 10K type strain sequencing project: providing services to taxonomists for standard genome sequencing and annotation.</title>
        <authorList>
            <consortium name="The Broad Institute Genomics Platform"/>
            <consortium name="The Broad Institute Genome Sequencing Center for Infectious Disease"/>
            <person name="Wu L."/>
            <person name="Ma J."/>
        </authorList>
    </citation>
    <scope>NUCLEOTIDE SEQUENCE [LARGE SCALE GENOMIC DNA]</scope>
    <source>
        <strain evidence="21">CGMCC 1.14993</strain>
    </source>
</reference>
<evidence type="ECO:0000256" key="1">
    <source>
        <dbReference type="ARBA" id="ARBA00002151"/>
    </source>
</evidence>
<dbReference type="InterPro" id="IPR024072">
    <property type="entry name" value="DHFR-like_dom_sf"/>
</dbReference>
<evidence type="ECO:0000256" key="8">
    <source>
        <dbReference type="ARBA" id="ARBA00022801"/>
    </source>
</evidence>
<dbReference type="AlphaFoldDB" id="A0A8J3AJM5"/>
<protein>
    <recommendedName>
        <fullName evidence="15">Riboflavin biosynthesis protein RibD</fullName>
    </recommendedName>
    <domain>
        <recommendedName>
            <fullName evidence="15">Diaminohydroxyphosphoribosylaminopyrimidine deaminase</fullName>
            <shortName evidence="15">DRAP deaminase</shortName>
            <ecNumber evidence="15">3.5.4.26</ecNumber>
        </recommendedName>
        <alternativeName>
            <fullName evidence="15">Riboflavin-specific deaminase</fullName>
        </alternativeName>
    </domain>
    <domain>
        <recommendedName>
            <fullName evidence="15">5-amino-6-(5-phosphoribosylamino)uracil reductase</fullName>
            <ecNumber evidence="15">1.1.1.193</ecNumber>
        </recommendedName>
        <alternativeName>
            <fullName evidence="15">HTP reductase</fullName>
        </alternativeName>
    </domain>
</protein>
<dbReference type="Proteomes" id="UP000626244">
    <property type="component" value="Unassembled WGS sequence"/>
</dbReference>
<keyword evidence="10 15" id="KW-0521">NADP</keyword>
<dbReference type="PROSITE" id="PS00903">
    <property type="entry name" value="CYT_DCMP_DEAMINASES_1"/>
    <property type="match status" value="1"/>
</dbReference>
<dbReference type="InterPro" id="IPR011549">
    <property type="entry name" value="RibD_C"/>
</dbReference>
<dbReference type="InterPro" id="IPR050765">
    <property type="entry name" value="Riboflavin_Biosynth_HTPR"/>
</dbReference>
<evidence type="ECO:0000313" key="21">
    <source>
        <dbReference type="Proteomes" id="UP000626244"/>
    </source>
</evidence>
<gene>
    <name evidence="20" type="primary">ribD</name>
    <name evidence="20" type="ORF">GCM10007380_29200</name>
</gene>
<evidence type="ECO:0000256" key="4">
    <source>
        <dbReference type="ARBA" id="ARBA00005259"/>
    </source>
</evidence>
<evidence type="ECO:0000256" key="11">
    <source>
        <dbReference type="ARBA" id="ARBA00023002"/>
    </source>
</evidence>
<evidence type="ECO:0000256" key="6">
    <source>
        <dbReference type="ARBA" id="ARBA00022619"/>
    </source>
</evidence>
<feature type="binding site" evidence="17">
    <location>
        <begin position="292"/>
        <end position="298"/>
    </location>
    <ligand>
        <name>NADP(+)</name>
        <dbReference type="ChEBI" id="CHEBI:58349"/>
    </ligand>
</feature>
<dbReference type="InterPro" id="IPR004794">
    <property type="entry name" value="Eubact_RibD"/>
</dbReference>
<feature type="binding site" evidence="17">
    <location>
        <position position="290"/>
    </location>
    <ligand>
        <name>substrate</name>
    </ligand>
</feature>
<comment type="pathway">
    <text evidence="2 15">Cofactor biosynthesis; riboflavin biosynthesis; 5-amino-6-(D-ribitylamino)uracil from GTP: step 2/4.</text>
</comment>
<dbReference type="EMBL" id="BMHB01000001">
    <property type="protein sequence ID" value="GGI15673.1"/>
    <property type="molecule type" value="Genomic_DNA"/>
</dbReference>
<evidence type="ECO:0000256" key="18">
    <source>
        <dbReference type="PIRSR" id="PIRSR006769-3"/>
    </source>
</evidence>
<evidence type="ECO:0000256" key="5">
    <source>
        <dbReference type="ARBA" id="ARBA00007417"/>
    </source>
</evidence>
<evidence type="ECO:0000256" key="9">
    <source>
        <dbReference type="ARBA" id="ARBA00022833"/>
    </source>
</evidence>
<dbReference type="NCBIfam" id="TIGR00227">
    <property type="entry name" value="ribD_Cterm"/>
    <property type="match status" value="1"/>
</dbReference>
<keyword evidence="12" id="KW-0511">Multifunctional enzyme</keyword>
<evidence type="ECO:0000256" key="2">
    <source>
        <dbReference type="ARBA" id="ARBA00004882"/>
    </source>
</evidence>
<comment type="catalytic activity">
    <reaction evidence="14 15">
        <text>2,5-diamino-6-hydroxy-4-(5-phosphoribosylamino)-pyrimidine + H2O + H(+) = 5-amino-6-(5-phospho-D-ribosylamino)uracil + NH4(+)</text>
        <dbReference type="Rhea" id="RHEA:21868"/>
        <dbReference type="ChEBI" id="CHEBI:15377"/>
        <dbReference type="ChEBI" id="CHEBI:15378"/>
        <dbReference type="ChEBI" id="CHEBI:28938"/>
        <dbReference type="ChEBI" id="CHEBI:58453"/>
        <dbReference type="ChEBI" id="CHEBI:58614"/>
        <dbReference type="EC" id="3.5.4.26"/>
    </reaction>
</comment>
<comment type="catalytic activity">
    <reaction evidence="13 15">
        <text>5-amino-6-(5-phospho-D-ribitylamino)uracil + NADP(+) = 5-amino-6-(5-phospho-D-ribosylamino)uracil + NADPH + H(+)</text>
        <dbReference type="Rhea" id="RHEA:17845"/>
        <dbReference type="ChEBI" id="CHEBI:15378"/>
        <dbReference type="ChEBI" id="CHEBI:57783"/>
        <dbReference type="ChEBI" id="CHEBI:58349"/>
        <dbReference type="ChEBI" id="CHEBI:58421"/>
        <dbReference type="ChEBI" id="CHEBI:58453"/>
        <dbReference type="EC" id="1.1.1.193"/>
    </reaction>
</comment>
<evidence type="ECO:0000256" key="7">
    <source>
        <dbReference type="ARBA" id="ARBA00022723"/>
    </source>
</evidence>
<dbReference type="InterPro" id="IPR016192">
    <property type="entry name" value="APOBEC/CMP_deaminase_Zn-bd"/>
</dbReference>
<dbReference type="SUPFAM" id="SSF53597">
    <property type="entry name" value="Dihydrofolate reductase-like"/>
    <property type="match status" value="1"/>
</dbReference>